<dbReference type="InterPro" id="IPR041725">
    <property type="entry name" value="L-asparaginase_I"/>
</dbReference>
<evidence type="ECO:0000256" key="2">
    <source>
        <dbReference type="ARBA" id="ARBA00022801"/>
    </source>
</evidence>
<feature type="active site" evidence="4">
    <location>
        <position position="194"/>
    </location>
</feature>
<dbReference type="SMART" id="SM00248">
    <property type="entry name" value="ANK"/>
    <property type="match status" value="2"/>
</dbReference>
<evidence type="ECO:0000256" key="3">
    <source>
        <dbReference type="PROSITE-ProRule" id="PRU00023"/>
    </source>
</evidence>
<dbReference type="InterPro" id="IPR027474">
    <property type="entry name" value="L-asparaginase_N"/>
</dbReference>
<dbReference type="InterPro" id="IPR027475">
    <property type="entry name" value="Asparaginase/glutaminase_AS2"/>
</dbReference>
<protein>
    <recommendedName>
        <fullName evidence="1">asparaginase</fullName>
        <ecNumber evidence="1">3.5.1.1</ecNumber>
    </recommendedName>
</protein>
<feature type="region of interest" description="Disordered" evidence="5">
    <location>
        <begin position="477"/>
        <end position="502"/>
    </location>
</feature>
<dbReference type="PRINTS" id="PR00139">
    <property type="entry name" value="ASNGLNASE"/>
</dbReference>
<feature type="domain" description="L-asparaginase N-terminal" evidence="6">
    <location>
        <begin position="50"/>
        <end position="300"/>
    </location>
</feature>
<dbReference type="Gene3D" id="3.40.50.1170">
    <property type="entry name" value="L-asparaginase, N-terminal domain"/>
    <property type="match status" value="1"/>
</dbReference>
<dbReference type="Gene3D" id="3.40.50.40">
    <property type="match status" value="1"/>
</dbReference>
<evidence type="ECO:0000256" key="4">
    <source>
        <dbReference type="PROSITE-ProRule" id="PRU10100"/>
    </source>
</evidence>
<dbReference type="FunFam" id="3.40.50.40:FF:000001">
    <property type="entry name" value="L-asparaginase 1"/>
    <property type="match status" value="1"/>
</dbReference>
<comment type="caution">
    <text evidence="8">The sequence shown here is derived from an EMBL/GenBank/DDBJ whole genome shotgun (WGS) entry which is preliminary data.</text>
</comment>
<sequence>MAWLRVTSSEERQVRTRWAVQLDYIISALPSRAELAPLVEPTMAAETEARVLVLYTGGTIGMLKTESGGLRSQARFHDPAGESVFANSSSVGAFNQWSAARSQSGTSSPAALPNADANANDPHAIRVETSTGPVYLPSLVTPRFAQGKRIRYAIYEYEPLIDSSEIEPTDWINIATDIERNYQSFDGFIVLHGTDTLAFSASALSFLLVREGVFLSKTVVLTGAQIPLSELFTDAVDNLLGSLIIAGHYIIPEVLLFFDNSCFRGNRAVKISSEDFHAFQSFNLPALATVGIDVEVAWQQVLRPGPRRFRAHKTLSSDVATLRLFPGITGRTIRAFLQPGGVRGVVLESYGAGNAPRREELLSAFREATERGVVIVNVTQCDIGAVSSDIYETGRALAAVGIVGGGDMTTECALAKLAYLLSKPELSPAQIRTLLSQPLRGELTPVASVPAYSSPYDTETRLRTLFSQLVACGPSAHRSVGQPAHHTVPSQQASEADPTLPEEFGAAWPSTLADEACLKSAVLPYLLSQAASRPDSLLETLMASLEVPDTSVDSNASAAASAHPLALPALLNEPATVLLQTPLHLAVLAALPQKVDQLLSHGASVHARDTLGHSPLFYAAKHGGETGLRMVRLLRAAGAHLGEREIEAGFVGLEIVKAERARDEIWAEAAGLDEVERAKKALRALME</sequence>
<dbReference type="PANTHER" id="PTHR11707:SF28">
    <property type="entry name" value="60 KDA LYSOPHOSPHOLIPASE"/>
    <property type="match status" value="1"/>
</dbReference>
<dbReference type="GO" id="GO:0009066">
    <property type="term" value="P:aspartate family amino acid metabolic process"/>
    <property type="evidence" value="ECO:0007669"/>
    <property type="project" value="UniProtKB-ARBA"/>
</dbReference>
<dbReference type="Pfam" id="PF00023">
    <property type="entry name" value="Ank"/>
    <property type="match status" value="1"/>
</dbReference>
<accession>A0A9P7B7Z1</accession>
<evidence type="ECO:0000256" key="5">
    <source>
        <dbReference type="SAM" id="MobiDB-lite"/>
    </source>
</evidence>
<dbReference type="SMART" id="SM00870">
    <property type="entry name" value="Asparaginase"/>
    <property type="match status" value="1"/>
</dbReference>
<dbReference type="PROSITE" id="PS50088">
    <property type="entry name" value="ANK_REPEAT"/>
    <property type="match status" value="1"/>
</dbReference>
<dbReference type="GO" id="GO:0004067">
    <property type="term" value="F:asparaginase activity"/>
    <property type="evidence" value="ECO:0007669"/>
    <property type="project" value="UniProtKB-UniRule"/>
</dbReference>
<dbReference type="SFLD" id="SFLDS00057">
    <property type="entry name" value="Glutaminase/Asparaginase"/>
    <property type="match status" value="1"/>
</dbReference>
<dbReference type="AlphaFoldDB" id="A0A9P7B7Z1"/>
<proteinExistence type="predicted"/>
<dbReference type="PROSITE" id="PS51732">
    <property type="entry name" value="ASN_GLN_ASE_3"/>
    <property type="match status" value="1"/>
</dbReference>
<evidence type="ECO:0000313" key="9">
    <source>
        <dbReference type="Proteomes" id="UP000777482"/>
    </source>
</evidence>
<dbReference type="InterPro" id="IPR006034">
    <property type="entry name" value="Asparaginase/glutaminase-like"/>
</dbReference>
<dbReference type="SUPFAM" id="SSF53774">
    <property type="entry name" value="Glutaminase/Asparaginase"/>
    <property type="match status" value="1"/>
</dbReference>
<dbReference type="SUPFAM" id="SSF48403">
    <property type="entry name" value="Ankyrin repeat"/>
    <property type="match status" value="1"/>
</dbReference>
<dbReference type="EMBL" id="PUHQ01000011">
    <property type="protein sequence ID" value="KAG0665001.1"/>
    <property type="molecule type" value="Genomic_DNA"/>
</dbReference>
<evidence type="ECO:0000313" key="8">
    <source>
        <dbReference type="EMBL" id="KAG0665001.1"/>
    </source>
</evidence>
<dbReference type="PROSITE" id="PS00917">
    <property type="entry name" value="ASN_GLN_ASE_2"/>
    <property type="match status" value="1"/>
</dbReference>
<name>A0A9P7B7Z1_RHOMI</name>
<dbReference type="EC" id="3.5.1.1" evidence="1"/>
<organism evidence="8 9">
    <name type="scientific">Rhodotorula mucilaginosa</name>
    <name type="common">Yeast</name>
    <name type="synonym">Rhodotorula rubra</name>
    <dbReference type="NCBI Taxonomy" id="5537"/>
    <lineage>
        <taxon>Eukaryota</taxon>
        <taxon>Fungi</taxon>
        <taxon>Dikarya</taxon>
        <taxon>Basidiomycota</taxon>
        <taxon>Pucciniomycotina</taxon>
        <taxon>Microbotryomycetes</taxon>
        <taxon>Sporidiobolales</taxon>
        <taxon>Sporidiobolaceae</taxon>
        <taxon>Rhodotorula</taxon>
    </lineage>
</organism>
<dbReference type="InterPro" id="IPR036770">
    <property type="entry name" value="Ankyrin_rpt-contain_sf"/>
</dbReference>
<dbReference type="Pfam" id="PF00710">
    <property type="entry name" value="Asparaginase"/>
    <property type="match status" value="1"/>
</dbReference>
<dbReference type="PIRSF" id="PIRSF500176">
    <property type="entry name" value="L_ASNase"/>
    <property type="match status" value="1"/>
</dbReference>
<dbReference type="CDD" id="cd08963">
    <property type="entry name" value="L-asparaginase_I"/>
    <property type="match status" value="1"/>
</dbReference>
<dbReference type="InterPro" id="IPR027473">
    <property type="entry name" value="L-asparaginase_C"/>
</dbReference>
<dbReference type="Pfam" id="PF17763">
    <property type="entry name" value="Asparaginase_C"/>
    <property type="match status" value="1"/>
</dbReference>
<dbReference type="InterPro" id="IPR037152">
    <property type="entry name" value="L-asparaginase_N_sf"/>
</dbReference>
<dbReference type="Gene3D" id="1.25.40.20">
    <property type="entry name" value="Ankyrin repeat-containing domain"/>
    <property type="match status" value="1"/>
</dbReference>
<dbReference type="InterPro" id="IPR036152">
    <property type="entry name" value="Asp/glu_Ase-like_sf"/>
</dbReference>
<feature type="domain" description="Asparaginase/glutaminase C-terminal" evidence="7">
    <location>
        <begin position="318"/>
        <end position="434"/>
    </location>
</feature>
<dbReference type="PROSITE" id="PS50297">
    <property type="entry name" value="ANK_REP_REGION"/>
    <property type="match status" value="1"/>
</dbReference>
<gene>
    <name evidence="8" type="ORF">C6P46_000627</name>
</gene>
<dbReference type="OrthoDB" id="542841at2759"/>
<dbReference type="PIRSF" id="PIRSF001220">
    <property type="entry name" value="L-ASNase_gatD"/>
    <property type="match status" value="1"/>
</dbReference>
<reference evidence="8 9" key="1">
    <citation type="submission" date="2020-11" db="EMBL/GenBank/DDBJ databases">
        <title>Kefir isolates.</title>
        <authorList>
            <person name="Marcisauskas S."/>
            <person name="Kim Y."/>
            <person name="Blasche S."/>
        </authorList>
    </citation>
    <scope>NUCLEOTIDE SEQUENCE [LARGE SCALE GENOMIC DNA]</scope>
    <source>
        <strain evidence="8 9">KR</strain>
    </source>
</reference>
<keyword evidence="3" id="KW-0040">ANK repeat</keyword>
<dbReference type="InterPro" id="IPR040919">
    <property type="entry name" value="Asparaginase_C"/>
</dbReference>
<evidence type="ECO:0000256" key="1">
    <source>
        <dbReference type="ARBA" id="ARBA00012920"/>
    </source>
</evidence>
<dbReference type="Proteomes" id="UP000777482">
    <property type="component" value="Unassembled WGS sequence"/>
</dbReference>
<dbReference type="InterPro" id="IPR002110">
    <property type="entry name" value="Ankyrin_rpt"/>
</dbReference>
<evidence type="ECO:0000259" key="6">
    <source>
        <dbReference type="Pfam" id="PF00710"/>
    </source>
</evidence>
<dbReference type="PANTHER" id="PTHR11707">
    <property type="entry name" value="L-ASPARAGINASE"/>
    <property type="match status" value="1"/>
</dbReference>
<keyword evidence="2" id="KW-0378">Hydrolase</keyword>
<keyword evidence="9" id="KW-1185">Reference proteome</keyword>
<evidence type="ECO:0000259" key="7">
    <source>
        <dbReference type="Pfam" id="PF17763"/>
    </source>
</evidence>
<feature type="repeat" description="ANK" evidence="3">
    <location>
        <begin position="578"/>
        <end position="610"/>
    </location>
</feature>